<dbReference type="Proteomes" id="UP000474757">
    <property type="component" value="Unassembled WGS sequence"/>
</dbReference>
<name>A0A6B2JMP9_9RHOB</name>
<proteinExistence type="predicted"/>
<dbReference type="PANTHER" id="PTHR46211:SF1">
    <property type="entry name" value="GLYCEROPHOSPHODIESTER PHOSPHODIESTERASE, CYTOPLASMIC"/>
    <property type="match status" value="1"/>
</dbReference>
<dbReference type="GO" id="GO:0006629">
    <property type="term" value="P:lipid metabolic process"/>
    <property type="evidence" value="ECO:0007669"/>
    <property type="project" value="InterPro"/>
</dbReference>
<evidence type="ECO:0000259" key="1">
    <source>
        <dbReference type="PROSITE" id="PS51704"/>
    </source>
</evidence>
<organism evidence="2 3">
    <name type="scientific">Pseudoroseicyclus tamaricis</name>
    <dbReference type="NCBI Taxonomy" id="2705421"/>
    <lineage>
        <taxon>Bacteria</taxon>
        <taxon>Pseudomonadati</taxon>
        <taxon>Pseudomonadota</taxon>
        <taxon>Alphaproteobacteria</taxon>
        <taxon>Rhodobacterales</taxon>
        <taxon>Paracoccaceae</taxon>
        <taxon>Pseudoroseicyclus</taxon>
    </lineage>
</organism>
<protein>
    <submittedName>
        <fullName evidence="2">Phosphodiesterase</fullName>
    </submittedName>
</protein>
<dbReference type="AlphaFoldDB" id="A0A6B2JMP9"/>
<keyword evidence="3" id="KW-1185">Reference proteome</keyword>
<dbReference type="PANTHER" id="PTHR46211">
    <property type="entry name" value="GLYCEROPHOSPHORYL DIESTER PHOSPHODIESTERASE"/>
    <property type="match status" value="1"/>
</dbReference>
<comment type="caution">
    <text evidence="2">The sequence shown here is derived from an EMBL/GenBank/DDBJ whole genome shotgun (WGS) entry which is preliminary data.</text>
</comment>
<gene>
    <name evidence="2" type="ORF">GZA08_18050</name>
</gene>
<reference evidence="2 3" key="1">
    <citation type="submission" date="2020-02" db="EMBL/GenBank/DDBJ databases">
        <title>Pseudoroseicyclus tamarix, sp. nov., isolated from offshore sediment of a Tamarix chinensis forest.</title>
        <authorList>
            <person name="Gai Y."/>
        </authorList>
    </citation>
    <scope>NUCLEOTIDE SEQUENCE [LARGE SCALE GENOMIC DNA]</scope>
    <source>
        <strain evidence="2 3">CLL3-39</strain>
    </source>
</reference>
<evidence type="ECO:0000313" key="3">
    <source>
        <dbReference type="Proteomes" id="UP000474757"/>
    </source>
</evidence>
<accession>A0A6B2JMP9</accession>
<dbReference type="InterPro" id="IPR030395">
    <property type="entry name" value="GP_PDE_dom"/>
</dbReference>
<dbReference type="GO" id="GO:0008081">
    <property type="term" value="F:phosphoric diester hydrolase activity"/>
    <property type="evidence" value="ECO:0007669"/>
    <property type="project" value="InterPro"/>
</dbReference>
<dbReference type="SUPFAM" id="SSF51695">
    <property type="entry name" value="PLC-like phosphodiesterases"/>
    <property type="match status" value="1"/>
</dbReference>
<dbReference type="Gene3D" id="3.20.20.190">
    <property type="entry name" value="Phosphatidylinositol (PI) phosphodiesterase"/>
    <property type="match status" value="1"/>
</dbReference>
<dbReference type="Pfam" id="PF03009">
    <property type="entry name" value="GDPD"/>
    <property type="match status" value="1"/>
</dbReference>
<dbReference type="InterPro" id="IPR017946">
    <property type="entry name" value="PLC-like_Pdiesterase_TIM-brl"/>
</dbReference>
<feature type="domain" description="GP-PDE" evidence="1">
    <location>
        <begin position="10"/>
        <end position="249"/>
    </location>
</feature>
<dbReference type="PROSITE" id="PS51704">
    <property type="entry name" value="GP_PDE"/>
    <property type="match status" value="1"/>
</dbReference>
<dbReference type="RefSeq" id="WP_163896190.1">
    <property type="nucleotide sequence ID" value="NZ_JAAFYS010000004.1"/>
</dbReference>
<sequence length="249" mass="26212">MTRLPPAFLHRPLAHRALHGPGRPENSVEAVRAAIDAGYGIEVDLQLSADGEAMVFHDAVLDRLTGKAGPVAGRTAQELRQIPLTGSEAGIPTFAEVLALVAGRVPLLVEIKDQDGQMGGDVGPLEEAAARAADGYAGPLAFMSFNPHSVGLMAELAPGVARGLTTSAFREESWPGLPAELRARLREMPDFARVGASFISHEAADLSSAPVARVKAEGHPVLCWTIRSEAQATEARAIADNITFEGFAP</sequence>
<evidence type="ECO:0000313" key="2">
    <source>
        <dbReference type="EMBL" id="NDV02871.1"/>
    </source>
</evidence>
<dbReference type="EMBL" id="JAAGAB010000004">
    <property type="protein sequence ID" value="NDV02871.1"/>
    <property type="molecule type" value="Genomic_DNA"/>
</dbReference>